<keyword evidence="2" id="KW-1133">Transmembrane helix</keyword>
<keyword evidence="4" id="KW-1185">Reference proteome</keyword>
<reference evidence="3 4" key="1">
    <citation type="journal article" date="2019" name="Nat. Ecol. Evol.">
        <title>Megaphylogeny resolves global patterns of mushroom evolution.</title>
        <authorList>
            <person name="Varga T."/>
            <person name="Krizsan K."/>
            <person name="Foldi C."/>
            <person name="Dima B."/>
            <person name="Sanchez-Garcia M."/>
            <person name="Sanchez-Ramirez S."/>
            <person name="Szollosi G.J."/>
            <person name="Szarkandi J.G."/>
            <person name="Papp V."/>
            <person name="Albert L."/>
            <person name="Andreopoulos W."/>
            <person name="Angelini C."/>
            <person name="Antonin V."/>
            <person name="Barry K.W."/>
            <person name="Bougher N.L."/>
            <person name="Buchanan P."/>
            <person name="Buyck B."/>
            <person name="Bense V."/>
            <person name="Catcheside P."/>
            <person name="Chovatia M."/>
            <person name="Cooper J."/>
            <person name="Damon W."/>
            <person name="Desjardin D."/>
            <person name="Finy P."/>
            <person name="Geml J."/>
            <person name="Haridas S."/>
            <person name="Hughes K."/>
            <person name="Justo A."/>
            <person name="Karasinski D."/>
            <person name="Kautmanova I."/>
            <person name="Kiss B."/>
            <person name="Kocsube S."/>
            <person name="Kotiranta H."/>
            <person name="LaButti K.M."/>
            <person name="Lechner B.E."/>
            <person name="Liimatainen K."/>
            <person name="Lipzen A."/>
            <person name="Lukacs Z."/>
            <person name="Mihaltcheva S."/>
            <person name="Morgado L.N."/>
            <person name="Niskanen T."/>
            <person name="Noordeloos M.E."/>
            <person name="Ohm R.A."/>
            <person name="Ortiz-Santana B."/>
            <person name="Ovrebo C."/>
            <person name="Racz N."/>
            <person name="Riley R."/>
            <person name="Savchenko A."/>
            <person name="Shiryaev A."/>
            <person name="Soop K."/>
            <person name="Spirin V."/>
            <person name="Szebenyi C."/>
            <person name="Tomsovsky M."/>
            <person name="Tulloss R.E."/>
            <person name="Uehling J."/>
            <person name="Grigoriev I.V."/>
            <person name="Vagvolgyi C."/>
            <person name="Papp T."/>
            <person name="Martin F.M."/>
            <person name="Miettinen O."/>
            <person name="Hibbett D.S."/>
            <person name="Nagy L.G."/>
        </authorList>
    </citation>
    <scope>NUCLEOTIDE SEQUENCE [LARGE SCALE GENOMIC DNA]</scope>
    <source>
        <strain evidence="3 4">HHB13444</strain>
    </source>
</reference>
<feature type="compositionally biased region" description="Low complexity" evidence="1">
    <location>
        <begin position="151"/>
        <end position="160"/>
    </location>
</feature>
<dbReference type="Proteomes" id="UP000308197">
    <property type="component" value="Unassembled WGS sequence"/>
</dbReference>
<keyword evidence="2" id="KW-0812">Transmembrane</keyword>
<evidence type="ECO:0000313" key="4">
    <source>
        <dbReference type="Proteomes" id="UP000308197"/>
    </source>
</evidence>
<accession>A0A5C3PIV5</accession>
<feature type="compositionally biased region" description="Polar residues" evidence="1">
    <location>
        <begin position="174"/>
        <end position="183"/>
    </location>
</feature>
<name>A0A5C3PIV5_9APHY</name>
<sequence>MFVRARANSYSTPTYIRRHVPRSEHPHDFRWHTHDYIQESASPSATPNSNDPTDAIIGAAAAGSVVFLIGAIFLGYWLTKRRARRRCPPSQIWISSESRPVLEAPRKARKHSIILVTPSTVTRPPPLWIEKPLPSTPLTASLLPSSYPSSAAPATTPFSSEKATSGPYSEKSSETLTNASTISSPPPTHLKLGLVRPLSIEKIEPDGSNQSRTVPVAQEVDSGVRLGDQVIVPPPYTFR</sequence>
<keyword evidence="2" id="KW-0472">Membrane</keyword>
<evidence type="ECO:0000256" key="2">
    <source>
        <dbReference type="SAM" id="Phobius"/>
    </source>
</evidence>
<organism evidence="3 4">
    <name type="scientific">Polyporus arcularius HHB13444</name>
    <dbReference type="NCBI Taxonomy" id="1314778"/>
    <lineage>
        <taxon>Eukaryota</taxon>
        <taxon>Fungi</taxon>
        <taxon>Dikarya</taxon>
        <taxon>Basidiomycota</taxon>
        <taxon>Agaricomycotina</taxon>
        <taxon>Agaricomycetes</taxon>
        <taxon>Polyporales</taxon>
        <taxon>Polyporaceae</taxon>
        <taxon>Polyporus</taxon>
    </lineage>
</organism>
<feature type="region of interest" description="Disordered" evidence="1">
    <location>
        <begin position="151"/>
        <end position="190"/>
    </location>
</feature>
<gene>
    <name evidence="3" type="ORF">K466DRAFT_597729</name>
</gene>
<feature type="transmembrane region" description="Helical" evidence="2">
    <location>
        <begin position="55"/>
        <end position="78"/>
    </location>
</feature>
<evidence type="ECO:0000256" key="1">
    <source>
        <dbReference type="SAM" id="MobiDB-lite"/>
    </source>
</evidence>
<dbReference type="AlphaFoldDB" id="A0A5C3PIV5"/>
<evidence type="ECO:0000313" key="3">
    <source>
        <dbReference type="EMBL" id="TFK89506.1"/>
    </source>
</evidence>
<proteinExistence type="predicted"/>
<dbReference type="EMBL" id="ML211074">
    <property type="protein sequence ID" value="TFK89506.1"/>
    <property type="molecule type" value="Genomic_DNA"/>
</dbReference>
<dbReference type="InParanoid" id="A0A5C3PIV5"/>
<protein>
    <submittedName>
        <fullName evidence="3">Uncharacterized protein</fullName>
    </submittedName>
</protein>